<dbReference type="Pfam" id="PF13581">
    <property type="entry name" value="HATPase_c_2"/>
    <property type="match status" value="1"/>
</dbReference>
<dbReference type="SUPFAM" id="SSF52172">
    <property type="entry name" value="CheY-like"/>
    <property type="match status" value="1"/>
</dbReference>
<evidence type="ECO:0000256" key="10">
    <source>
        <dbReference type="PROSITE-ProRule" id="PRU00169"/>
    </source>
</evidence>
<dbReference type="SUPFAM" id="SSF55781">
    <property type="entry name" value="GAF domain-like"/>
    <property type="match status" value="1"/>
</dbReference>
<dbReference type="FunFam" id="3.30.565.10:FF:000037">
    <property type="entry name" value="Hybrid sensor histidine kinase/response regulator"/>
    <property type="match status" value="1"/>
</dbReference>
<dbReference type="SMART" id="SM00331">
    <property type="entry name" value="PP2C_SIG"/>
    <property type="match status" value="1"/>
</dbReference>
<evidence type="ECO:0000256" key="3">
    <source>
        <dbReference type="ARBA" id="ARBA00012438"/>
    </source>
</evidence>
<dbReference type="SUPFAM" id="SSF47384">
    <property type="entry name" value="Homodimeric domain of signal transducing histidine kinase"/>
    <property type="match status" value="1"/>
</dbReference>
<dbReference type="CDD" id="cd16936">
    <property type="entry name" value="HATPase_RsbW-like"/>
    <property type="match status" value="1"/>
</dbReference>
<dbReference type="InterPro" id="IPR035965">
    <property type="entry name" value="PAS-like_dom_sf"/>
</dbReference>
<gene>
    <name evidence="14" type="ORF">MGALJ_02170</name>
</gene>
<dbReference type="InterPro" id="IPR001789">
    <property type="entry name" value="Sig_transdc_resp-reg_receiver"/>
</dbReference>
<evidence type="ECO:0000259" key="12">
    <source>
        <dbReference type="PROSITE" id="PS50110"/>
    </source>
</evidence>
<dbReference type="SUPFAM" id="SSF55874">
    <property type="entry name" value="ATPase domain of HSP90 chaperone/DNA topoisomerase II/histidine kinase"/>
    <property type="match status" value="2"/>
</dbReference>
<feature type="domain" description="Histidine kinase" evidence="11">
    <location>
        <begin position="358"/>
        <end position="574"/>
    </location>
</feature>
<dbReference type="InterPro" id="IPR001610">
    <property type="entry name" value="PAC"/>
</dbReference>
<dbReference type="GO" id="GO:0006355">
    <property type="term" value="P:regulation of DNA-templated transcription"/>
    <property type="evidence" value="ECO:0007669"/>
    <property type="project" value="InterPro"/>
</dbReference>
<name>A0A9W4FDD8_9MYCO</name>
<evidence type="ECO:0000313" key="15">
    <source>
        <dbReference type="Proteomes" id="UP000465785"/>
    </source>
</evidence>
<dbReference type="CDD" id="cd16922">
    <property type="entry name" value="HATPase_EvgS-ArcB-TorS-like"/>
    <property type="match status" value="1"/>
</dbReference>
<dbReference type="Gene3D" id="3.40.50.2300">
    <property type="match status" value="1"/>
</dbReference>
<reference evidence="14 15" key="1">
    <citation type="journal article" date="2019" name="Emerg. Microbes Infect.">
        <title>Comprehensive subspecies identification of 175 nontuberculous mycobacteria species based on 7547 genomic profiles.</title>
        <authorList>
            <person name="Matsumoto Y."/>
            <person name="Kinjo T."/>
            <person name="Motooka D."/>
            <person name="Nabeya D."/>
            <person name="Jung N."/>
            <person name="Uechi K."/>
            <person name="Horii T."/>
            <person name="Iida T."/>
            <person name="Fujita J."/>
            <person name="Nakamura S."/>
        </authorList>
    </citation>
    <scope>NUCLEOTIDE SEQUENCE [LARGE SCALE GENOMIC DNA]</scope>
    <source>
        <strain evidence="14 15">JCM 6399</strain>
    </source>
</reference>
<organism evidence="14 15">
    <name type="scientific">Mycobacterium gallinarum</name>
    <dbReference type="NCBI Taxonomy" id="39689"/>
    <lineage>
        <taxon>Bacteria</taxon>
        <taxon>Bacillati</taxon>
        <taxon>Actinomycetota</taxon>
        <taxon>Actinomycetes</taxon>
        <taxon>Mycobacteriales</taxon>
        <taxon>Mycobacteriaceae</taxon>
        <taxon>Mycobacterium</taxon>
    </lineage>
</organism>
<feature type="modified residue" description="4-aspartylphosphate" evidence="10">
    <location>
        <position position="683"/>
    </location>
</feature>
<keyword evidence="6" id="KW-0547">Nucleotide-binding</keyword>
<keyword evidence="4 10" id="KW-0597">Phosphoprotein</keyword>
<dbReference type="InterPro" id="IPR011006">
    <property type="entry name" value="CheY-like_superfamily"/>
</dbReference>
<dbReference type="Gene3D" id="3.30.450.40">
    <property type="match status" value="1"/>
</dbReference>
<dbReference type="Gene3D" id="3.30.450.20">
    <property type="entry name" value="PAS domain"/>
    <property type="match status" value="2"/>
</dbReference>
<keyword evidence="9" id="KW-0902">Two-component regulatory system</keyword>
<dbReference type="Pfam" id="PF02518">
    <property type="entry name" value="HATPase_c"/>
    <property type="match status" value="1"/>
</dbReference>
<evidence type="ECO:0000256" key="4">
    <source>
        <dbReference type="ARBA" id="ARBA00022553"/>
    </source>
</evidence>
<dbReference type="Pfam" id="PF00072">
    <property type="entry name" value="Response_reg"/>
    <property type="match status" value="1"/>
</dbReference>
<dbReference type="SMART" id="SM00448">
    <property type="entry name" value="REC"/>
    <property type="match status" value="1"/>
</dbReference>
<dbReference type="PRINTS" id="PR00344">
    <property type="entry name" value="BCTRLSENSOR"/>
</dbReference>
<dbReference type="EC" id="2.7.13.3" evidence="3"/>
<dbReference type="PROSITE" id="PS50109">
    <property type="entry name" value="HIS_KIN"/>
    <property type="match status" value="1"/>
</dbReference>
<evidence type="ECO:0000256" key="8">
    <source>
        <dbReference type="ARBA" id="ARBA00022840"/>
    </source>
</evidence>
<keyword evidence="15" id="KW-1185">Reference proteome</keyword>
<evidence type="ECO:0000256" key="9">
    <source>
        <dbReference type="ARBA" id="ARBA00023012"/>
    </source>
</evidence>
<dbReference type="InterPro" id="IPR000014">
    <property type="entry name" value="PAS"/>
</dbReference>
<evidence type="ECO:0000256" key="6">
    <source>
        <dbReference type="ARBA" id="ARBA00022741"/>
    </source>
</evidence>
<dbReference type="GO" id="GO:0000155">
    <property type="term" value="F:phosphorelay sensor kinase activity"/>
    <property type="evidence" value="ECO:0007669"/>
    <property type="project" value="InterPro"/>
</dbReference>
<evidence type="ECO:0000256" key="7">
    <source>
        <dbReference type="ARBA" id="ARBA00022777"/>
    </source>
</evidence>
<dbReference type="InterPro" id="IPR036890">
    <property type="entry name" value="HATPase_C_sf"/>
</dbReference>
<feature type="domain" description="Response regulatory" evidence="12">
    <location>
        <begin position="634"/>
        <end position="750"/>
    </location>
</feature>
<dbReference type="PANTHER" id="PTHR43547">
    <property type="entry name" value="TWO-COMPONENT HISTIDINE KINASE"/>
    <property type="match status" value="1"/>
</dbReference>
<comment type="subcellular location">
    <subcellularLocation>
        <location evidence="2">Cell membrane</location>
    </subcellularLocation>
</comment>
<dbReference type="SMART" id="SM00086">
    <property type="entry name" value="PAC"/>
    <property type="match status" value="2"/>
</dbReference>
<dbReference type="Proteomes" id="UP000465785">
    <property type="component" value="Chromosome"/>
</dbReference>
<keyword evidence="7 14" id="KW-0418">Kinase</keyword>
<dbReference type="CDD" id="cd17574">
    <property type="entry name" value="REC_OmpR"/>
    <property type="match status" value="1"/>
</dbReference>
<dbReference type="InterPro" id="IPR036097">
    <property type="entry name" value="HisK_dim/P_sf"/>
</dbReference>
<evidence type="ECO:0000259" key="11">
    <source>
        <dbReference type="PROSITE" id="PS50109"/>
    </source>
</evidence>
<keyword evidence="5" id="KW-0808">Transferase</keyword>
<dbReference type="CDD" id="cd00130">
    <property type="entry name" value="PAS"/>
    <property type="match status" value="1"/>
</dbReference>
<dbReference type="PROSITE" id="PS50110">
    <property type="entry name" value="RESPONSE_REGULATORY"/>
    <property type="match status" value="1"/>
</dbReference>
<dbReference type="Pfam" id="PF07228">
    <property type="entry name" value="SpoIIE"/>
    <property type="match status" value="1"/>
</dbReference>
<dbReference type="Gene3D" id="3.60.40.10">
    <property type="entry name" value="PPM-type phosphatase domain"/>
    <property type="match status" value="1"/>
</dbReference>
<proteinExistence type="predicted"/>
<accession>A0A9W4FDD8</accession>
<dbReference type="NCBIfam" id="TIGR00229">
    <property type="entry name" value="sensory_box"/>
    <property type="match status" value="1"/>
</dbReference>
<dbReference type="InterPro" id="IPR001932">
    <property type="entry name" value="PPM-type_phosphatase-like_dom"/>
</dbReference>
<protein>
    <recommendedName>
        <fullName evidence="3">histidine kinase</fullName>
        <ecNumber evidence="3">2.7.13.3</ecNumber>
    </recommendedName>
</protein>
<evidence type="ECO:0000256" key="1">
    <source>
        <dbReference type="ARBA" id="ARBA00000085"/>
    </source>
</evidence>
<dbReference type="InterPro" id="IPR004358">
    <property type="entry name" value="Sig_transdc_His_kin-like_C"/>
</dbReference>
<evidence type="ECO:0000256" key="2">
    <source>
        <dbReference type="ARBA" id="ARBA00004236"/>
    </source>
</evidence>
<dbReference type="InterPro" id="IPR003594">
    <property type="entry name" value="HATPase_dom"/>
</dbReference>
<dbReference type="InterPro" id="IPR029016">
    <property type="entry name" value="GAF-like_dom_sf"/>
</dbReference>
<dbReference type="GO" id="GO:0005524">
    <property type="term" value="F:ATP binding"/>
    <property type="evidence" value="ECO:0007669"/>
    <property type="project" value="UniProtKB-KW"/>
</dbReference>
<dbReference type="SMART" id="SM00387">
    <property type="entry name" value="HATPase_c"/>
    <property type="match status" value="1"/>
</dbReference>
<feature type="domain" description="PAS" evidence="13">
    <location>
        <begin position="766"/>
        <end position="796"/>
    </location>
</feature>
<dbReference type="EMBL" id="AP022601">
    <property type="protein sequence ID" value="BBY90548.1"/>
    <property type="molecule type" value="Genomic_DNA"/>
</dbReference>
<dbReference type="KEGG" id="mgau:MGALJ_02170"/>
<dbReference type="PROSITE" id="PS50112">
    <property type="entry name" value="PAS"/>
    <property type="match status" value="1"/>
</dbReference>
<dbReference type="InterPro" id="IPR005467">
    <property type="entry name" value="His_kinase_dom"/>
</dbReference>
<dbReference type="SUPFAM" id="SSF81606">
    <property type="entry name" value="PP2C-like"/>
    <property type="match status" value="1"/>
</dbReference>
<dbReference type="Pfam" id="PF00989">
    <property type="entry name" value="PAS"/>
    <property type="match status" value="1"/>
</dbReference>
<dbReference type="SMART" id="SM00388">
    <property type="entry name" value="HisKA"/>
    <property type="match status" value="1"/>
</dbReference>
<sequence length="1386" mass="150496">MDIDMSGTAGERDGVATVFSADAEVGFDLAQVDWEGTPLGSPHQWPQSLQTAVGILLSTRFSMWMAWGPDLTFFCNAAYRRDTLGRKYPWALGRPAREVWAEIWDDIGPRIDGVLSTGEATWDSELLLFLERSGYQEETYHTFSYSPLRDDDNQIVGMLCVVSEDTQQVIGERRMATLRDLGSDPSVVRSEEESLAFADRQLGQNLRDLPFTLTYLLDDSGDARLTGSSGIAPGHPAAPLLIPAGENRPWPVAEAADGDTLSVVLDGLPDLPTGDWRDPPTEALLVPLLLQQGGTPRGFLVAALNRYRPLDDAYRDFVTLVAGHIASGIGSARSFRDQQRRAEELAELDRAKTTFFSNISHEFRTPLTLILDPVDQLRGRAELDEPTRQELDTVWRNGLRLTKLVNSLLDFSRFEAGRTHAHFVPVDIATVTAELASVFRSAVERAGLGFVVDCPPLDDVVYIDRDMWEKVILNLLSNALKFTFEGSIAVGVRGENGEAVVTVADTGIGVAAAEIPRLFERFHRIENVRSRSNEGSGIGLALVKELVEAHRGSIEADSAEGVGTTFTIRIPCGTANLPTAEVETADASRESSAIAEPYVQEALRWIPAEARLTAQESGVQGEDASGADTRKPIRALIADDNADMRDYLVRLLSNDGYEVDAVTDGLQALDAARTSLPDIVVSDVMMPQLDGLGLVAALRSDPRTVAIPVLLLSARAGQEASIGGLQAGADDYLTKPFAAAELLARVRANVGLARMRSHHARWRTALVDSLQEAFFVCDEHGTVIEINASFTDILGFGVEGLPYQPIYPWWPSADTDPDAHNAAAEAFATLLNEPHGTITLPVTHRDGHRLWVTATFNHIDDPDDGRHLMVGTFRDVTAEHYTVQRDTALAALNQQLAQADSLGDAVRAAADELCIVWSARSVVALTFPVDEADSDPSDVVCSGAPVSWEQLTPRARDIIRARQSGDLLASATTEPGMAAIALQHPDGVLVLFVELEERRPFTSEDHTLLTVFAGRLGQGLQRLRNLDQQRETALALQHAILGPDVSGGFAVRYQPATRPLHVGGDWYDVVNLDDGRVALIVGDCVGHGLAAATVMGQLRSACRALLLEQSSPSAALMALDRFAARLEGARCTTAFCAVLNPDTGEIVYSSAGHPPPILVNADRSTRLLDGAAATPLGLRYDRSRPEARETMPARSTLLLYTDGLIERRRESLDLGIRRATDLVKDNRDTALEGLADEIMSRLAPGDGYQDDVAVLLYRQPASLEIDIAADVGELASTRATLRSWLIRAGLDAEQTLDVLIAVGEAVANSIEHGHREHRDGTVRLRATALADRLHLTVVDTGSWRPPKADPTSFRGRGIMLMRALMQDVTIEPGDSGTTVRMHTGIA</sequence>
<dbReference type="GO" id="GO:0005886">
    <property type="term" value="C:plasma membrane"/>
    <property type="evidence" value="ECO:0007669"/>
    <property type="project" value="UniProtKB-SubCell"/>
</dbReference>
<dbReference type="Pfam" id="PF00512">
    <property type="entry name" value="HisKA"/>
    <property type="match status" value="1"/>
</dbReference>
<evidence type="ECO:0000259" key="13">
    <source>
        <dbReference type="PROSITE" id="PS50112"/>
    </source>
</evidence>
<evidence type="ECO:0000313" key="14">
    <source>
        <dbReference type="EMBL" id="BBY90548.1"/>
    </source>
</evidence>
<comment type="catalytic activity">
    <reaction evidence="1">
        <text>ATP + protein L-histidine = ADP + protein N-phospho-L-histidine.</text>
        <dbReference type="EC" id="2.7.13.3"/>
    </reaction>
</comment>
<dbReference type="PANTHER" id="PTHR43547:SF2">
    <property type="entry name" value="HYBRID SIGNAL TRANSDUCTION HISTIDINE KINASE C"/>
    <property type="match status" value="1"/>
</dbReference>
<dbReference type="InterPro" id="IPR013767">
    <property type="entry name" value="PAS_fold"/>
</dbReference>
<keyword evidence="8" id="KW-0067">ATP-binding</keyword>
<dbReference type="InterPro" id="IPR003661">
    <property type="entry name" value="HisK_dim/P_dom"/>
</dbReference>
<dbReference type="SUPFAM" id="SSF55785">
    <property type="entry name" value="PYP-like sensor domain (PAS domain)"/>
    <property type="match status" value="1"/>
</dbReference>
<dbReference type="CDD" id="cd00082">
    <property type="entry name" value="HisKA"/>
    <property type="match status" value="1"/>
</dbReference>
<dbReference type="Gene3D" id="3.30.565.10">
    <property type="entry name" value="Histidine kinase-like ATPase, C-terminal domain"/>
    <property type="match status" value="2"/>
</dbReference>
<evidence type="ECO:0000256" key="5">
    <source>
        <dbReference type="ARBA" id="ARBA00022679"/>
    </source>
</evidence>
<dbReference type="InterPro" id="IPR036457">
    <property type="entry name" value="PPM-type-like_dom_sf"/>
</dbReference>
<dbReference type="FunFam" id="1.10.287.130:FF:000045">
    <property type="entry name" value="Two-component system sensor histidine kinase/response regulator"/>
    <property type="match status" value="1"/>
</dbReference>
<dbReference type="Gene3D" id="1.10.287.130">
    <property type="match status" value="1"/>
</dbReference>